<comment type="caution">
    <text evidence="14">Lacks conserved residue(s) required for the propagation of feature annotation.</text>
</comment>
<gene>
    <name evidence="15" type="ORF">EB796_001450</name>
</gene>
<reference evidence="15" key="1">
    <citation type="submission" date="2020-06" db="EMBL/GenBank/DDBJ databases">
        <title>Draft genome of Bugula neritina, a colonial animal packing powerful symbionts and potential medicines.</title>
        <authorList>
            <person name="Rayko M."/>
        </authorList>
    </citation>
    <scope>NUCLEOTIDE SEQUENCE [LARGE SCALE GENOMIC DNA]</scope>
    <source>
        <strain evidence="15">Kwan_BN1</strain>
    </source>
</reference>
<sequence length="230" mass="25887">MKTEKSNPKDVSPAISTYLIAYNSLQTIGWSLIGLIIGQHLLGGTPQLTLYEASKTFLQIFQTAAILEVLHCIVGFVRSNPVLTAFQVASRVFVVWGILHSVENTQASVGYTLLLAAWTITEIIRYLYYVLNIAKIEAYPLVWLRYTLFIILYPIGVTGELTCIYQALPQVAQTGLYSIKLPNKMNFAFDYQYALVLIMLSYIPIFPQLYLHMFAQRKKIIGGAAKPKPE</sequence>
<evidence type="ECO:0000256" key="9">
    <source>
        <dbReference type="ARBA" id="ARBA00023098"/>
    </source>
</evidence>
<keyword evidence="5 14" id="KW-0444">Lipid biosynthesis</keyword>
<protein>
    <recommendedName>
        <fullName evidence="4 14">Very-long-chain (3R)-3-hydroxyacyl-CoA dehydratase</fullName>
        <ecNumber evidence="4 14">4.2.1.134</ecNumber>
    </recommendedName>
</protein>
<dbReference type="UniPathway" id="UPA00094"/>
<name>A0A7J7KPX8_BUGNE</name>
<comment type="catalytic activity">
    <reaction evidence="13 14">
        <text>a very-long-chain (3R)-3-hydroxyacyl-CoA = a very-long-chain (2E)-enoyl-CoA + H2O</text>
        <dbReference type="Rhea" id="RHEA:45812"/>
        <dbReference type="ChEBI" id="CHEBI:15377"/>
        <dbReference type="ChEBI" id="CHEBI:83728"/>
        <dbReference type="ChEBI" id="CHEBI:85440"/>
        <dbReference type="EC" id="4.2.1.134"/>
    </reaction>
</comment>
<dbReference type="OrthoDB" id="46988at2759"/>
<accession>A0A7J7KPX8</accession>
<evidence type="ECO:0000256" key="5">
    <source>
        <dbReference type="ARBA" id="ARBA00022516"/>
    </source>
</evidence>
<dbReference type="Proteomes" id="UP000593567">
    <property type="component" value="Unassembled WGS sequence"/>
</dbReference>
<dbReference type="GO" id="GO:0005789">
    <property type="term" value="C:endoplasmic reticulum membrane"/>
    <property type="evidence" value="ECO:0007669"/>
    <property type="project" value="UniProtKB-SubCell"/>
</dbReference>
<keyword evidence="10 14" id="KW-0472">Membrane</keyword>
<keyword evidence="12 14" id="KW-0456">Lyase</keyword>
<evidence type="ECO:0000256" key="7">
    <source>
        <dbReference type="ARBA" id="ARBA00022832"/>
    </source>
</evidence>
<evidence type="ECO:0000313" key="16">
    <source>
        <dbReference type="Proteomes" id="UP000593567"/>
    </source>
</evidence>
<keyword evidence="9 14" id="KW-0443">Lipid metabolism</keyword>
<dbReference type="EC" id="4.2.1.134" evidence="4 14"/>
<keyword evidence="6 14" id="KW-0812">Transmembrane</keyword>
<feature type="transmembrane region" description="Helical" evidence="14">
    <location>
        <begin position="111"/>
        <end position="131"/>
    </location>
</feature>
<feature type="transmembrane region" description="Helical" evidence="14">
    <location>
        <begin position="20"/>
        <end position="37"/>
    </location>
</feature>
<comment type="similarity">
    <text evidence="3 14">Belongs to the very long-chain fatty acids dehydratase HACD family.</text>
</comment>
<evidence type="ECO:0000256" key="1">
    <source>
        <dbReference type="ARBA" id="ARBA00004141"/>
    </source>
</evidence>
<keyword evidence="8 14" id="KW-1133">Transmembrane helix</keyword>
<comment type="pathway">
    <text evidence="2 14">Lipid metabolism; fatty acid biosynthesis.</text>
</comment>
<evidence type="ECO:0000256" key="8">
    <source>
        <dbReference type="ARBA" id="ARBA00022989"/>
    </source>
</evidence>
<dbReference type="PANTHER" id="PTHR11035">
    <property type="entry name" value="VERY-LONG-CHAIN (3R)-3-HYDROXYACYL-COA DEHYDRATASE"/>
    <property type="match status" value="1"/>
</dbReference>
<dbReference type="GO" id="GO:0042761">
    <property type="term" value="P:very long-chain fatty acid biosynthetic process"/>
    <property type="evidence" value="ECO:0007669"/>
    <property type="project" value="TreeGrafter"/>
</dbReference>
<organism evidence="15 16">
    <name type="scientific">Bugula neritina</name>
    <name type="common">Brown bryozoan</name>
    <name type="synonym">Sertularia neritina</name>
    <dbReference type="NCBI Taxonomy" id="10212"/>
    <lineage>
        <taxon>Eukaryota</taxon>
        <taxon>Metazoa</taxon>
        <taxon>Spiralia</taxon>
        <taxon>Lophotrochozoa</taxon>
        <taxon>Bryozoa</taxon>
        <taxon>Gymnolaemata</taxon>
        <taxon>Cheilostomatida</taxon>
        <taxon>Flustrina</taxon>
        <taxon>Buguloidea</taxon>
        <taxon>Bugulidae</taxon>
        <taxon>Bugula</taxon>
    </lineage>
</organism>
<keyword evidence="7 14" id="KW-0276">Fatty acid metabolism</keyword>
<dbReference type="Pfam" id="PF04387">
    <property type="entry name" value="PTPLA"/>
    <property type="match status" value="1"/>
</dbReference>
<feature type="transmembrane region" description="Helical" evidence="14">
    <location>
        <begin position="143"/>
        <end position="168"/>
    </location>
</feature>
<dbReference type="AlphaFoldDB" id="A0A7J7KPX8"/>
<evidence type="ECO:0000256" key="6">
    <source>
        <dbReference type="ARBA" id="ARBA00022692"/>
    </source>
</evidence>
<comment type="subcellular location">
    <subcellularLocation>
        <location evidence="14">Endoplasmic reticulum membrane</location>
        <topology evidence="14">Multi-pass membrane protein</topology>
    </subcellularLocation>
    <subcellularLocation>
        <location evidence="1">Membrane</location>
        <topology evidence="1">Multi-pass membrane protein</topology>
    </subcellularLocation>
</comment>
<evidence type="ECO:0000256" key="10">
    <source>
        <dbReference type="ARBA" id="ARBA00023136"/>
    </source>
</evidence>
<evidence type="ECO:0000256" key="12">
    <source>
        <dbReference type="ARBA" id="ARBA00023239"/>
    </source>
</evidence>
<dbReference type="GO" id="GO:0030148">
    <property type="term" value="P:sphingolipid biosynthetic process"/>
    <property type="evidence" value="ECO:0007669"/>
    <property type="project" value="TreeGrafter"/>
</dbReference>
<keyword evidence="16" id="KW-1185">Reference proteome</keyword>
<dbReference type="EMBL" id="VXIV02000164">
    <property type="protein sequence ID" value="KAF6040236.1"/>
    <property type="molecule type" value="Genomic_DNA"/>
</dbReference>
<evidence type="ECO:0000313" key="15">
    <source>
        <dbReference type="EMBL" id="KAF6040236.1"/>
    </source>
</evidence>
<evidence type="ECO:0000256" key="2">
    <source>
        <dbReference type="ARBA" id="ARBA00005194"/>
    </source>
</evidence>
<keyword evidence="14" id="KW-0256">Endoplasmic reticulum</keyword>
<dbReference type="GO" id="GO:0030497">
    <property type="term" value="P:fatty acid elongation"/>
    <property type="evidence" value="ECO:0007669"/>
    <property type="project" value="TreeGrafter"/>
</dbReference>
<evidence type="ECO:0000256" key="4">
    <source>
        <dbReference type="ARBA" id="ARBA00013122"/>
    </source>
</evidence>
<evidence type="ECO:0000256" key="11">
    <source>
        <dbReference type="ARBA" id="ARBA00023160"/>
    </source>
</evidence>
<feature type="transmembrane region" description="Helical" evidence="14">
    <location>
        <begin position="191"/>
        <end position="211"/>
    </location>
</feature>
<comment type="function">
    <text evidence="14">Catalyzes the third of the four reactions of the long-chain fatty acids elongation cycle. This endoplasmic reticulum-bound enzymatic process, allows the addition of two carbons to the chain of long- and very long-chain fatty acids/VLCFAs per cycle. This enzyme catalyzes the dehydration of the 3-hydroxyacyl-CoA intermediate into trans-2,3-enoyl-CoA, within each cycle of fatty acid elongation. Thereby, it participates to the production of VLCFAs of different chain lengths that are involved in multiple biological processes as precursors of membrane lipids and lipid mediators.</text>
</comment>
<comment type="caution">
    <text evidence="15">The sequence shown here is derived from an EMBL/GenBank/DDBJ whole genome shotgun (WGS) entry which is preliminary data.</text>
</comment>
<dbReference type="InterPro" id="IPR007482">
    <property type="entry name" value="Tyr_Pase-like_PTPLA"/>
</dbReference>
<dbReference type="GO" id="GO:0102158">
    <property type="term" value="F:very-long-chain (3R)-3-hydroxyacyl-CoA dehydratase activity"/>
    <property type="evidence" value="ECO:0007669"/>
    <property type="project" value="UniProtKB-EC"/>
</dbReference>
<evidence type="ECO:0000256" key="3">
    <source>
        <dbReference type="ARBA" id="ARBA00007811"/>
    </source>
</evidence>
<dbReference type="PANTHER" id="PTHR11035:SF3">
    <property type="entry name" value="VERY-LONG-CHAIN (3R)-3-HYDROXYACYL-COA DEHYDRATASE"/>
    <property type="match status" value="1"/>
</dbReference>
<proteinExistence type="inferred from homology"/>
<keyword evidence="11 14" id="KW-0275">Fatty acid biosynthesis</keyword>
<evidence type="ECO:0000256" key="13">
    <source>
        <dbReference type="ARBA" id="ARBA00036671"/>
    </source>
</evidence>
<evidence type="ECO:0000256" key="14">
    <source>
        <dbReference type="RuleBase" id="RU363109"/>
    </source>
</evidence>